<evidence type="ECO:0000259" key="3">
    <source>
        <dbReference type="SMART" id="SM00322"/>
    </source>
</evidence>
<dbReference type="InterPro" id="IPR004088">
    <property type="entry name" value="KH_dom_type_1"/>
</dbReference>
<keyword evidence="5" id="KW-1185">Reference proteome</keyword>
<name>A0AAW0LPM4_QUESU</name>
<dbReference type="AlphaFoldDB" id="A0AAW0LPM4"/>
<sequence length="720" mass="78403">MAKAWIVDERLGPFFEAIIRYFRRALWRTLLLTNLYKVFSLCLNMDDPIYAPPVSAYPNDADDSFNRNRPRRPATKLAPGQVSFLVLIPDSPGRGIIGNDGAVVTHIQRETGTRIHFDVPAPGSDQRVVSVAGSGAVDRRIALLHGGEELRGVSSAQEAMLRVWEAVALSEGGAMGGEVCCRLLAHTSQIGAVMGKGGKNIKRVKSDSGAKFIRILRAHPHSTANDHQLIQIVGGILAVKKALIDVSTSLQDKTPSPLNRPIGGSSSGASPDEFFPNLSALLPALPGENSYSNGNTWSSDAVSAQELNDKQEVIFRMLCSNNAAGYVIGKKGTIVRAMQNEAGASIMFAAPLTESRERVVTISAWENIESCHSSAQKAVALVFSRIVEGIVERYPSGWSQGRPVTAKLLVASDLVGCLGGNEGEVLSEMRGLTGADIRILEGDHIRNCASGNDVVVQITGEYRSVQDALFQVTCSLRDNLLPGEVRKAVRAKYPYIRLIVDPLRNDPVPHNIGALSPSRLPFPKTLGRGQTTAISDGGSGLRTFGEDLQLGSGHNLTTVANTSVEILISEHVFSSVYGEDGSNLDRIIQVQKLKCMILVLAKERGGLLYQGHLIKPLWPRACFKPSSKVQGEHHSISLITFDHRVNGRWLDFAAHVNCHLEGASPCAFNILLCRFPVIISSAYSKERVQEIPPCRFYLKAKTKYTSFIYIYIYILTCELD</sequence>
<evidence type="ECO:0000256" key="1">
    <source>
        <dbReference type="ARBA" id="ARBA00022737"/>
    </source>
</evidence>
<evidence type="ECO:0000313" key="5">
    <source>
        <dbReference type="Proteomes" id="UP000237347"/>
    </source>
</evidence>
<keyword evidence="1" id="KW-0677">Repeat</keyword>
<organism evidence="4 5">
    <name type="scientific">Quercus suber</name>
    <name type="common">Cork oak</name>
    <dbReference type="NCBI Taxonomy" id="58331"/>
    <lineage>
        <taxon>Eukaryota</taxon>
        <taxon>Viridiplantae</taxon>
        <taxon>Streptophyta</taxon>
        <taxon>Embryophyta</taxon>
        <taxon>Tracheophyta</taxon>
        <taxon>Spermatophyta</taxon>
        <taxon>Magnoliopsida</taxon>
        <taxon>eudicotyledons</taxon>
        <taxon>Gunneridae</taxon>
        <taxon>Pentapetalae</taxon>
        <taxon>rosids</taxon>
        <taxon>fabids</taxon>
        <taxon>Fagales</taxon>
        <taxon>Fagaceae</taxon>
        <taxon>Quercus</taxon>
    </lineage>
</organism>
<evidence type="ECO:0000313" key="4">
    <source>
        <dbReference type="EMBL" id="KAK7852724.1"/>
    </source>
</evidence>
<keyword evidence="2" id="KW-0694">RNA-binding</keyword>
<dbReference type="Pfam" id="PF00013">
    <property type="entry name" value="KH_1"/>
    <property type="match status" value="4"/>
</dbReference>
<dbReference type="PROSITE" id="PS50084">
    <property type="entry name" value="KH_TYPE_1"/>
    <property type="match status" value="4"/>
</dbReference>
<reference evidence="4 5" key="1">
    <citation type="journal article" date="2018" name="Sci. Data">
        <title>The draft genome sequence of cork oak.</title>
        <authorList>
            <person name="Ramos A.M."/>
            <person name="Usie A."/>
            <person name="Barbosa P."/>
            <person name="Barros P.M."/>
            <person name="Capote T."/>
            <person name="Chaves I."/>
            <person name="Simoes F."/>
            <person name="Abreu I."/>
            <person name="Carrasquinho I."/>
            <person name="Faro C."/>
            <person name="Guimaraes J.B."/>
            <person name="Mendonca D."/>
            <person name="Nobrega F."/>
            <person name="Rodrigues L."/>
            <person name="Saibo N.J.M."/>
            <person name="Varela M.C."/>
            <person name="Egas C."/>
            <person name="Matos J."/>
            <person name="Miguel C.M."/>
            <person name="Oliveira M.M."/>
            <person name="Ricardo C.P."/>
            <person name="Goncalves S."/>
        </authorList>
    </citation>
    <scope>NUCLEOTIDE SEQUENCE [LARGE SCALE GENOMIC DNA]</scope>
    <source>
        <strain evidence="5">cv. HL8</strain>
    </source>
</reference>
<dbReference type="EMBL" id="PKMF04000073">
    <property type="protein sequence ID" value="KAK7852724.1"/>
    <property type="molecule type" value="Genomic_DNA"/>
</dbReference>
<protein>
    <submittedName>
        <fullName evidence="4">Rna-binding kh domain-containing protein rcf3</fullName>
    </submittedName>
</protein>
<gene>
    <name evidence="4" type="primary">RCF3_1</name>
    <name evidence="4" type="ORF">CFP56_038283</name>
</gene>
<feature type="domain" description="K Homology" evidence="3">
    <location>
        <begin position="177"/>
        <end position="251"/>
    </location>
</feature>
<evidence type="ECO:0000256" key="2">
    <source>
        <dbReference type="PROSITE-ProRule" id="PRU00117"/>
    </source>
</evidence>
<feature type="domain" description="K Homology" evidence="3">
    <location>
        <begin position="80"/>
        <end position="151"/>
    </location>
</feature>
<dbReference type="PANTHER" id="PTHR10288">
    <property type="entry name" value="KH DOMAIN CONTAINING RNA BINDING PROTEIN"/>
    <property type="match status" value="1"/>
</dbReference>
<dbReference type="GO" id="GO:0003723">
    <property type="term" value="F:RNA binding"/>
    <property type="evidence" value="ECO:0007669"/>
    <property type="project" value="UniProtKB-UniRule"/>
</dbReference>
<dbReference type="Gene3D" id="3.30.1370.10">
    <property type="entry name" value="K Homology domain, type 1"/>
    <property type="match status" value="2"/>
</dbReference>
<accession>A0AAW0LPM4</accession>
<dbReference type="SUPFAM" id="SSF54791">
    <property type="entry name" value="Eukaryotic type KH-domain (KH-domain type I)"/>
    <property type="match status" value="4"/>
</dbReference>
<dbReference type="Proteomes" id="UP000237347">
    <property type="component" value="Unassembled WGS sequence"/>
</dbReference>
<dbReference type="Gene3D" id="3.30.310.210">
    <property type="match status" value="1"/>
</dbReference>
<feature type="domain" description="K Homology" evidence="3">
    <location>
        <begin position="402"/>
        <end position="477"/>
    </location>
</feature>
<dbReference type="SMART" id="SM00322">
    <property type="entry name" value="KH"/>
    <property type="match status" value="4"/>
</dbReference>
<proteinExistence type="predicted"/>
<feature type="domain" description="K Homology" evidence="3">
    <location>
        <begin position="311"/>
        <end position="387"/>
    </location>
</feature>
<dbReference type="InterPro" id="IPR004087">
    <property type="entry name" value="KH_dom"/>
</dbReference>
<comment type="caution">
    <text evidence="4">The sequence shown here is derived from an EMBL/GenBank/DDBJ whole genome shotgun (WGS) entry which is preliminary data.</text>
</comment>
<dbReference type="InterPro" id="IPR036612">
    <property type="entry name" value="KH_dom_type_1_sf"/>
</dbReference>